<sequence>MRETVLQQIKKNKLIAIIRGISCAEILDLAEALHQGGVTCMEVTFDQSGSDFRNTLSSIEQIRTQFDGKLCVGAGTAMSAVQVELAAKAGAQYIISPNTDEAVIEKTRILDLVSIPGAMTATEVAEAYRYGADLVKVFPAGLLGPDYIKALRGPLGHIPLTAVGGIGPENCGAFIRAGASAVGCGGKLVSPDLVRKKQFGTIRDIAEKYMEVLAGI</sequence>
<organism evidence="6 7">
    <name type="scientific">Anaerovorax odorimutans</name>
    <dbReference type="NCBI Taxonomy" id="109327"/>
    <lineage>
        <taxon>Bacteria</taxon>
        <taxon>Bacillati</taxon>
        <taxon>Bacillota</taxon>
        <taxon>Clostridia</taxon>
        <taxon>Peptostreptococcales</taxon>
        <taxon>Anaerovoracaceae</taxon>
        <taxon>Anaerovorax</taxon>
    </lineage>
</organism>
<name>A0ABT1RQF3_9FIRM</name>
<dbReference type="EMBL" id="JANFXK010000013">
    <property type="protein sequence ID" value="MCQ4637425.1"/>
    <property type="molecule type" value="Genomic_DNA"/>
</dbReference>
<dbReference type="Proteomes" id="UP001524502">
    <property type="component" value="Unassembled WGS sequence"/>
</dbReference>
<protein>
    <submittedName>
        <fullName evidence="6">Bifunctional 4-hydroxy-2-oxoglutarate aldolase/2-dehydro-3-deoxy-phosphogluconate aldolase</fullName>
    </submittedName>
</protein>
<comment type="caution">
    <text evidence="6">The sequence shown here is derived from an EMBL/GenBank/DDBJ whole genome shotgun (WGS) entry which is preliminary data.</text>
</comment>
<comment type="subunit">
    <text evidence="3">Homotrimer.</text>
</comment>
<reference evidence="6 7" key="1">
    <citation type="submission" date="2022-06" db="EMBL/GenBank/DDBJ databases">
        <title>Isolation of gut microbiota from human fecal samples.</title>
        <authorList>
            <person name="Pamer E.G."/>
            <person name="Barat B."/>
            <person name="Waligurski E."/>
            <person name="Medina S."/>
            <person name="Paddock L."/>
            <person name="Mostad J."/>
        </authorList>
    </citation>
    <scope>NUCLEOTIDE SEQUENCE [LARGE SCALE GENOMIC DNA]</scope>
    <source>
        <strain evidence="6 7">SL.3.17</strain>
    </source>
</reference>
<evidence type="ECO:0000256" key="1">
    <source>
        <dbReference type="ARBA" id="ARBA00004761"/>
    </source>
</evidence>
<evidence type="ECO:0000256" key="4">
    <source>
        <dbReference type="ARBA" id="ARBA00023239"/>
    </source>
</evidence>
<evidence type="ECO:0000313" key="6">
    <source>
        <dbReference type="EMBL" id="MCQ4637425.1"/>
    </source>
</evidence>
<evidence type="ECO:0000313" key="7">
    <source>
        <dbReference type="Proteomes" id="UP001524502"/>
    </source>
</evidence>
<evidence type="ECO:0000256" key="3">
    <source>
        <dbReference type="ARBA" id="ARBA00011233"/>
    </source>
</evidence>
<accession>A0ABT1RQF3</accession>
<dbReference type="RefSeq" id="WP_256132615.1">
    <property type="nucleotide sequence ID" value="NZ_JANFXK010000013.1"/>
</dbReference>
<comment type="similarity">
    <text evidence="2">Belongs to the KHG/KDPG aldolase family.</text>
</comment>
<keyword evidence="7" id="KW-1185">Reference proteome</keyword>
<dbReference type="CDD" id="cd00452">
    <property type="entry name" value="KDPG_aldolase"/>
    <property type="match status" value="1"/>
</dbReference>
<comment type="pathway">
    <text evidence="1">Carbohydrate acid metabolism.</text>
</comment>
<dbReference type="SUPFAM" id="SSF51569">
    <property type="entry name" value="Aldolase"/>
    <property type="match status" value="1"/>
</dbReference>
<proteinExistence type="inferred from homology"/>
<dbReference type="NCBIfam" id="TIGR01182">
    <property type="entry name" value="eda"/>
    <property type="match status" value="1"/>
</dbReference>
<evidence type="ECO:0000256" key="5">
    <source>
        <dbReference type="ARBA" id="ARBA00023277"/>
    </source>
</evidence>
<keyword evidence="4" id="KW-0456">Lyase</keyword>
<dbReference type="InterPro" id="IPR000887">
    <property type="entry name" value="Aldlse_KDPG_KHG"/>
</dbReference>
<dbReference type="Gene3D" id="3.20.20.70">
    <property type="entry name" value="Aldolase class I"/>
    <property type="match status" value="1"/>
</dbReference>
<dbReference type="PANTHER" id="PTHR30246:SF1">
    <property type="entry name" value="2-DEHYDRO-3-DEOXY-6-PHOSPHOGALACTONATE ALDOLASE-RELATED"/>
    <property type="match status" value="1"/>
</dbReference>
<keyword evidence="5" id="KW-0119">Carbohydrate metabolism</keyword>
<gene>
    <name evidence="6" type="ORF">NE619_11880</name>
</gene>
<dbReference type="Pfam" id="PF01081">
    <property type="entry name" value="Aldolase"/>
    <property type="match status" value="1"/>
</dbReference>
<evidence type="ECO:0000256" key="2">
    <source>
        <dbReference type="ARBA" id="ARBA00006906"/>
    </source>
</evidence>
<dbReference type="PANTHER" id="PTHR30246">
    <property type="entry name" value="2-KETO-3-DEOXY-6-PHOSPHOGLUCONATE ALDOLASE"/>
    <property type="match status" value="1"/>
</dbReference>
<dbReference type="InterPro" id="IPR013785">
    <property type="entry name" value="Aldolase_TIM"/>
</dbReference>